<sequence>MEAHFVRVVIGIVDWNLQLKLLLITLLLISVFMILGRFARRADGSRTKEGFMLFQAVVAILGLVLHFVLAIGTYSPIAIHVLNAIASTLWAILMIRKGFQMDKLPHNVERYRRLGMTWL</sequence>
<keyword evidence="1" id="KW-1133">Transmembrane helix</keyword>
<protein>
    <submittedName>
        <fullName evidence="2">Uncharacterized protein</fullName>
    </submittedName>
</protein>
<accession>A0A419DGN6</accession>
<dbReference type="Proteomes" id="UP000285655">
    <property type="component" value="Unassembled WGS sequence"/>
</dbReference>
<proteinExistence type="predicted"/>
<evidence type="ECO:0000256" key="1">
    <source>
        <dbReference type="SAM" id="Phobius"/>
    </source>
</evidence>
<reference evidence="2 3" key="1">
    <citation type="journal article" date="2017" name="ISME J.">
        <title>Energy and carbon metabolisms in a deep terrestrial subsurface fluid microbial community.</title>
        <authorList>
            <person name="Momper L."/>
            <person name="Jungbluth S.P."/>
            <person name="Lee M.D."/>
            <person name="Amend J.P."/>
        </authorList>
    </citation>
    <scope>NUCLEOTIDE SEQUENCE [LARGE SCALE GENOMIC DNA]</scope>
    <source>
        <strain evidence="2">SURF_29</strain>
    </source>
</reference>
<dbReference type="AlphaFoldDB" id="A0A419DGN6"/>
<name>A0A419DGN6_9BACT</name>
<gene>
    <name evidence="2" type="ORF">C4544_00345</name>
</gene>
<dbReference type="EMBL" id="QZJW01000002">
    <property type="protein sequence ID" value="RJO62283.1"/>
    <property type="molecule type" value="Genomic_DNA"/>
</dbReference>
<feature type="transmembrane region" description="Helical" evidence="1">
    <location>
        <begin position="77"/>
        <end position="95"/>
    </location>
</feature>
<evidence type="ECO:0000313" key="3">
    <source>
        <dbReference type="Proteomes" id="UP000285655"/>
    </source>
</evidence>
<feature type="transmembrane region" description="Helical" evidence="1">
    <location>
        <begin position="21"/>
        <end position="39"/>
    </location>
</feature>
<feature type="transmembrane region" description="Helical" evidence="1">
    <location>
        <begin position="51"/>
        <end position="71"/>
    </location>
</feature>
<evidence type="ECO:0000313" key="2">
    <source>
        <dbReference type="EMBL" id="RJO62283.1"/>
    </source>
</evidence>
<comment type="caution">
    <text evidence="2">The sequence shown here is derived from an EMBL/GenBank/DDBJ whole genome shotgun (WGS) entry which is preliminary data.</text>
</comment>
<organism evidence="2 3">
    <name type="scientific">candidate division WS5 bacterium</name>
    <dbReference type="NCBI Taxonomy" id="2093353"/>
    <lineage>
        <taxon>Bacteria</taxon>
        <taxon>candidate division WS5</taxon>
    </lineage>
</organism>
<keyword evidence="1" id="KW-0472">Membrane</keyword>
<keyword evidence="1" id="KW-0812">Transmembrane</keyword>